<evidence type="ECO:0000313" key="4">
    <source>
        <dbReference type="Proteomes" id="UP001311232"/>
    </source>
</evidence>
<dbReference type="InterPro" id="IPR028068">
    <property type="entry name" value="PIRT"/>
</dbReference>
<organism evidence="3 4">
    <name type="scientific">Crenichthys baileyi</name>
    <name type="common">White River springfish</name>
    <dbReference type="NCBI Taxonomy" id="28760"/>
    <lineage>
        <taxon>Eukaryota</taxon>
        <taxon>Metazoa</taxon>
        <taxon>Chordata</taxon>
        <taxon>Craniata</taxon>
        <taxon>Vertebrata</taxon>
        <taxon>Euteleostomi</taxon>
        <taxon>Actinopterygii</taxon>
        <taxon>Neopterygii</taxon>
        <taxon>Teleostei</taxon>
        <taxon>Neoteleostei</taxon>
        <taxon>Acanthomorphata</taxon>
        <taxon>Ovalentaria</taxon>
        <taxon>Atherinomorphae</taxon>
        <taxon>Cyprinodontiformes</taxon>
        <taxon>Goodeidae</taxon>
        <taxon>Crenichthys</taxon>
    </lineage>
</organism>
<dbReference type="Pfam" id="PF15099">
    <property type="entry name" value="PIRT"/>
    <property type="match status" value="1"/>
</dbReference>
<feature type="region of interest" description="Disordered" evidence="1">
    <location>
        <begin position="227"/>
        <end position="251"/>
    </location>
</feature>
<proteinExistence type="predicted"/>
<gene>
    <name evidence="3" type="ORF">CRENBAI_022642</name>
</gene>
<feature type="transmembrane region" description="Helical" evidence="2">
    <location>
        <begin position="134"/>
        <end position="156"/>
    </location>
</feature>
<dbReference type="InterPro" id="IPR029365">
    <property type="entry name" value="TMEM238"/>
</dbReference>
<keyword evidence="2" id="KW-0812">Transmembrane</keyword>
<evidence type="ECO:0000256" key="2">
    <source>
        <dbReference type="SAM" id="Phobius"/>
    </source>
</evidence>
<dbReference type="EMBL" id="JAHHUM010001506">
    <property type="protein sequence ID" value="KAK5611068.1"/>
    <property type="molecule type" value="Genomic_DNA"/>
</dbReference>
<feature type="transmembrane region" description="Helical" evidence="2">
    <location>
        <begin position="68"/>
        <end position="90"/>
    </location>
</feature>
<dbReference type="PANTHER" id="PTHR28613:SF9">
    <property type="entry name" value="TRANSMEMBRANE PROTEIN 238"/>
    <property type="match status" value="1"/>
</dbReference>
<evidence type="ECO:0000313" key="3">
    <source>
        <dbReference type="EMBL" id="KAK5611068.1"/>
    </source>
</evidence>
<dbReference type="PANTHER" id="PTHR28613">
    <property type="entry name" value="SI:CH211-232M10.4-RELATED"/>
    <property type="match status" value="1"/>
</dbReference>
<sequence length="273" mass="29949">MEELDGLSAEDMGQSLCSDQHTAAAASPGWAFLHKAITTMVMGFLMSAAGALLFLLHTVGVIDVSHSVASACLSIGLMFVVVGLVWIPILKQKRRRKRLSLGLEISSAIMSTPVQMEPVMEKTYEGVGRCKCSFWFAVAHDILGVLIIMVGVFGGLVIHDVFIYGGAIFIFLSLIWWVFWYSGNIDVPPEELEDDVGLIKMKNRRLSRAVRRVSDRISNRIRNSFRKKDRPVEEGPSGAPGPSNSGTDIALSTIYDSPKCSSSKELVRETLSI</sequence>
<evidence type="ECO:0000256" key="1">
    <source>
        <dbReference type="SAM" id="MobiDB-lite"/>
    </source>
</evidence>
<keyword evidence="4" id="KW-1185">Reference proteome</keyword>
<feature type="transmembrane region" description="Helical" evidence="2">
    <location>
        <begin position="162"/>
        <end position="181"/>
    </location>
</feature>
<dbReference type="Proteomes" id="UP001311232">
    <property type="component" value="Unassembled WGS sequence"/>
</dbReference>
<keyword evidence="2" id="KW-0472">Membrane</keyword>
<name>A0AAV9RPY7_9TELE</name>
<keyword evidence="2" id="KW-1133">Transmembrane helix</keyword>
<feature type="compositionally biased region" description="Low complexity" evidence="1">
    <location>
        <begin position="235"/>
        <end position="246"/>
    </location>
</feature>
<dbReference type="Pfam" id="PF15125">
    <property type="entry name" value="TMEM238"/>
    <property type="match status" value="1"/>
</dbReference>
<protein>
    <submittedName>
        <fullName evidence="3">Uncharacterized protein</fullName>
    </submittedName>
</protein>
<reference evidence="3 4" key="1">
    <citation type="submission" date="2021-06" db="EMBL/GenBank/DDBJ databases">
        <authorList>
            <person name="Palmer J.M."/>
        </authorList>
    </citation>
    <scope>NUCLEOTIDE SEQUENCE [LARGE SCALE GENOMIC DNA]</scope>
    <source>
        <strain evidence="3 4">MEX-2019</strain>
        <tissue evidence="3">Muscle</tissue>
    </source>
</reference>
<feature type="transmembrane region" description="Helical" evidence="2">
    <location>
        <begin position="41"/>
        <end position="62"/>
    </location>
</feature>
<comment type="caution">
    <text evidence="3">The sequence shown here is derived from an EMBL/GenBank/DDBJ whole genome shotgun (WGS) entry which is preliminary data.</text>
</comment>
<dbReference type="AlphaFoldDB" id="A0AAV9RPY7"/>
<accession>A0AAV9RPY7</accession>